<feature type="transmembrane region" description="Helical" evidence="1">
    <location>
        <begin position="195"/>
        <end position="214"/>
    </location>
</feature>
<protein>
    <submittedName>
        <fullName evidence="2">Uncharacterized protein</fullName>
    </submittedName>
</protein>
<feature type="transmembrane region" description="Helical" evidence="1">
    <location>
        <begin position="220"/>
        <end position="237"/>
    </location>
</feature>
<gene>
    <name evidence="2" type="ORF">CLV62_10930</name>
</gene>
<name>A0A2V3PQZ4_9BACT</name>
<keyword evidence="1" id="KW-1133">Transmembrane helix</keyword>
<proteinExistence type="predicted"/>
<feature type="transmembrane region" description="Helical" evidence="1">
    <location>
        <begin position="20"/>
        <end position="40"/>
    </location>
</feature>
<keyword evidence="3" id="KW-1185">Reference proteome</keyword>
<keyword evidence="1" id="KW-0472">Membrane</keyword>
<dbReference type="Proteomes" id="UP000247973">
    <property type="component" value="Unassembled WGS sequence"/>
</dbReference>
<dbReference type="RefSeq" id="WP_110310424.1">
    <property type="nucleotide sequence ID" value="NZ_QICL01000009.1"/>
</dbReference>
<reference evidence="2 3" key="1">
    <citation type="submission" date="2018-03" db="EMBL/GenBank/DDBJ databases">
        <title>Genomic Encyclopedia of Archaeal and Bacterial Type Strains, Phase II (KMG-II): from individual species to whole genera.</title>
        <authorList>
            <person name="Goeker M."/>
        </authorList>
    </citation>
    <scope>NUCLEOTIDE SEQUENCE [LARGE SCALE GENOMIC DNA]</scope>
    <source>
        <strain evidence="2 3">DSM 100214</strain>
    </source>
</reference>
<keyword evidence="1" id="KW-0812">Transmembrane</keyword>
<evidence type="ECO:0000313" key="3">
    <source>
        <dbReference type="Proteomes" id="UP000247973"/>
    </source>
</evidence>
<dbReference type="AlphaFoldDB" id="A0A2V3PQZ4"/>
<organism evidence="2 3">
    <name type="scientific">Dysgonomonas alginatilytica</name>
    <dbReference type="NCBI Taxonomy" id="1605892"/>
    <lineage>
        <taxon>Bacteria</taxon>
        <taxon>Pseudomonadati</taxon>
        <taxon>Bacteroidota</taxon>
        <taxon>Bacteroidia</taxon>
        <taxon>Bacteroidales</taxon>
        <taxon>Dysgonomonadaceae</taxon>
        <taxon>Dysgonomonas</taxon>
    </lineage>
</organism>
<sequence>MRLFEIKENQIIFYPKRHDFLALGIILFVSLSMISIPIFFNMNEQSLNIGSIPILLAIFIPLIILVLFIILSKTQIIINTKEKTVVRRNLFVQTKLASLDNVCKVQFSDSGSSYVTTYIYELIFKDDIYGQGIRLTPALREKSKKLKEIYDNAIIKVDSFLSENISTDSNTNTIQKIHFFNEIHRGCYSYRQKSIVALIFSILPLIPFVYLTIFQPVDSYYQYIFILFSIIFLVAYGKEVKIDTDNNTIESSTFGFFKSKCLFIEIAEIEAQKSFYNGSYSTTNIIVRTNRDKKPYQIHLASIKNTKKVALFINDLAILLPSINQRL</sequence>
<dbReference type="EMBL" id="QICL01000009">
    <property type="protein sequence ID" value="PXV64704.1"/>
    <property type="molecule type" value="Genomic_DNA"/>
</dbReference>
<feature type="transmembrane region" description="Helical" evidence="1">
    <location>
        <begin position="52"/>
        <end position="71"/>
    </location>
</feature>
<comment type="caution">
    <text evidence="2">The sequence shown here is derived from an EMBL/GenBank/DDBJ whole genome shotgun (WGS) entry which is preliminary data.</text>
</comment>
<accession>A0A2V3PQZ4</accession>
<evidence type="ECO:0000256" key="1">
    <source>
        <dbReference type="SAM" id="Phobius"/>
    </source>
</evidence>
<evidence type="ECO:0000313" key="2">
    <source>
        <dbReference type="EMBL" id="PXV64704.1"/>
    </source>
</evidence>